<keyword evidence="2" id="KW-0812">Transmembrane</keyword>
<protein>
    <submittedName>
        <fullName evidence="3">Uncharacterized protein</fullName>
    </submittedName>
</protein>
<feature type="transmembrane region" description="Helical" evidence="2">
    <location>
        <begin position="44"/>
        <end position="61"/>
    </location>
</feature>
<dbReference type="OrthoDB" id="3141857at2759"/>
<keyword evidence="2" id="KW-0472">Membrane</keyword>
<feature type="compositionally biased region" description="Basic and acidic residues" evidence="1">
    <location>
        <begin position="71"/>
        <end position="83"/>
    </location>
</feature>
<name>A0A1K0HD51_9BASI</name>
<sequence length="207" mass="23363">MSVQENQPKGQASVPPKGPGHDQMPLWKRMMDTSRRFMKRDPQLMPLAAITLSTIGLYAYFHSYKVRDVSRETSLPRHGETKASGRGSSIRTSSGEDPDSQTSNDSSADKGKYQAASGGLGSYLYPHLDKSEKEDLENVTVRPEEGWFGRTMKQAAVRDQKRKDQDFEERSKQQQDIVAGRVEREEGDVPAREKEHLSDLQGHKRTK</sequence>
<feature type="compositionally biased region" description="Basic and acidic residues" evidence="1">
    <location>
        <begin position="181"/>
        <end position="207"/>
    </location>
</feature>
<dbReference type="Proteomes" id="UP000179920">
    <property type="component" value="Chromosome VII"/>
</dbReference>
<organism evidence="3 4">
    <name type="scientific">Ustilago bromivora</name>
    <dbReference type="NCBI Taxonomy" id="307758"/>
    <lineage>
        <taxon>Eukaryota</taxon>
        <taxon>Fungi</taxon>
        <taxon>Dikarya</taxon>
        <taxon>Basidiomycota</taxon>
        <taxon>Ustilaginomycotina</taxon>
        <taxon>Ustilaginomycetes</taxon>
        <taxon>Ustilaginales</taxon>
        <taxon>Ustilaginaceae</taxon>
        <taxon>Ustilago</taxon>
    </lineage>
</organism>
<dbReference type="EMBL" id="LT558123">
    <property type="protein sequence ID" value="SAM82226.1"/>
    <property type="molecule type" value="Genomic_DNA"/>
</dbReference>
<feature type="compositionally biased region" description="Low complexity" evidence="1">
    <location>
        <begin position="84"/>
        <end position="95"/>
    </location>
</feature>
<proteinExistence type="predicted"/>
<feature type="compositionally biased region" description="Polar residues" evidence="1">
    <location>
        <begin position="1"/>
        <end position="10"/>
    </location>
</feature>
<evidence type="ECO:0000256" key="1">
    <source>
        <dbReference type="SAM" id="MobiDB-lite"/>
    </source>
</evidence>
<feature type="region of interest" description="Disordered" evidence="1">
    <location>
        <begin position="1"/>
        <end position="25"/>
    </location>
</feature>
<keyword evidence="2" id="KW-1133">Transmembrane helix</keyword>
<evidence type="ECO:0000313" key="4">
    <source>
        <dbReference type="Proteomes" id="UP000179920"/>
    </source>
</evidence>
<evidence type="ECO:0000256" key="2">
    <source>
        <dbReference type="SAM" id="Phobius"/>
    </source>
</evidence>
<accession>A0A1K0HD51</accession>
<feature type="region of interest" description="Disordered" evidence="1">
    <location>
        <begin position="71"/>
        <end position="207"/>
    </location>
</feature>
<feature type="compositionally biased region" description="Basic and acidic residues" evidence="1">
    <location>
        <begin position="156"/>
        <end position="173"/>
    </location>
</feature>
<evidence type="ECO:0000313" key="3">
    <source>
        <dbReference type="EMBL" id="SAM82226.1"/>
    </source>
</evidence>
<gene>
    <name evidence="3" type="ORF">UBRO_04775</name>
</gene>
<dbReference type="AlphaFoldDB" id="A0A1K0HD51"/>
<reference evidence="4" key="1">
    <citation type="submission" date="2016-04" db="EMBL/GenBank/DDBJ databases">
        <authorList>
            <person name="Guldener U."/>
            <person name="Guldener U."/>
        </authorList>
    </citation>
    <scope>NUCLEOTIDE SEQUENCE [LARGE SCALE GENOMIC DNA]</scope>
    <source>
        <strain evidence="4">UB2112</strain>
    </source>
</reference>